<proteinExistence type="inferred from homology"/>
<dbReference type="Gene3D" id="3.90.650.10">
    <property type="entry name" value="PurM-like C-terminal domain"/>
    <property type="match status" value="1"/>
</dbReference>
<evidence type="ECO:0000256" key="2">
    <source>
        <dbReference type="ARBA" id="ARBA00010280"/>
    </source>
</evidence>
<dbReference type="Proteomes" id="UP001652564">
    <property type="component" value="Unassembled WGS sequence"/>
</dbReference>
<name>A0ABT2ZQ60_9RHOB</name>
<dbReference type="Pfam" id="PF00586">
    <property type="entry name" value="AIRS"/>
    <property type="match status" value="1"/>
</dbReference>
<evidence type="ECO:0000313" key="16">
    <source>
        <dbReference type="Proteomes" id="UP001652564"/>
    </source>
</evidence>
<comment type="caution">
    <text evidence="15">The sequence shown here is derived from an EMBL/GenBank/DDBJ whole genome shotgun (WGS) entry which is preliminary data.</text>
</comment>
<keyword evidence="12" id="KW-0963">Cytoplasm</keyword>
<evidence type="ECO:0000256" key="7">
    <source>
        <dbReference type="ARBA" id="ARBA00022840"/>
    </source>
</evidence>
<gene>
    <name evidence="12 15" type="primary">purM</name>
    <name evidence="15" type="ORF">OEZ71_13430</name>
</gene>
<feature type="domain" description="PurM-like C-terminal" evidence="14">
    <location>
        <begin position="176"/>
        <end position="340"/>
    </location>
</feature>
<evidence type="ECO:0000256" key="3">
    <source>
        <dbReference type="ARBA" id="ARBA00013047"/>
    </source>
</evidence>
<dbReference type="PANTHER" id="PTHR10520">
    <property type="entry name" value="TRIFUNCTIONAL PURINE BIOSYNTHETIC PROTEIN ADENOSINE-3-RELATED"/>
    <property type="match status" value="1"/>
</dbReference>
<dbReference type="NCBIfam" id="TIGR00878">
    <property type="entry name" value="purM"/>
    <property type="match status" value="1"/>
</dbReference>
<reference evidence="15 16" key="1">
    <citation type="submission" date="2022-10" db="EMBL/GenBank/DDBJ databases">
        <title>Defluviimonas sp. nov., isolated from ocean surface sediments.</title>
        <authorList>
            <person name="He W."/>
            <person name="Wang L."/>
            <person name="Zhang D.-F."/>
        </authorList>
    </citation>
    <scope>NUCLEOTIDE SEQUENCE [LARGE SCALE GENOMIC DNA]</scope>
    <source>
        <strain evidence="15 16">WL0050</strain>
    </source>
</reference>
<protein>
    <recommendedName>
        <fullName evidence="4 12">Phosphoribosylformylglycinamidine cyclo-ligase</fullName>
        <ecNumber evidence="3 12">6.3.3.1</ecNumber>
    </recommendedName>
    <alternativeName>
        <fullName evidence="9 12">AIR synthase</fullName>
    </alternativeName>
    <alternativeName>
        <fullName evidence="10 12">AIRS</fullName>
    </alternativeName>
    <alternativeName>
        <fullName evidence="8 12">Phosphoribosyl-aminoimidazole synthetase</fullName>
    </alternativeName>
</protein>
<dbReference type="InterPro" id="IPR036676">
    <property type="entry name" value="PurM-like_C_sf"/>
</dbReference>
<keyword evidence="16" id="KW-1185">Reference proteome</keyword>
<evidence type="ECO:0000259" key="14">
    <source>
        <dbReference type="Pfam" id="PF02769"/>
    </source>
</evidence>
<dbReference type="Gene3D" id="3.30.1330.10">
    <property type="entry name" value="PurM-like, N-terminal domain"/>
    <property type="match status" value="1"/>
</dbReference>
<dbReference type="SUPFAM" id="SSF56042">
    <property type="entry name" value="PurM C-terminal domain-like"/>
    <property type="match status" value="1"/>
</dbReference>
<evidence type="ECO:0000256" key="1">
    <source>
        <dbReference type="ARBA" id="ARBA00004686"/>
    </source>
</evidence>
<evidence type="ECO:0000256" key="5">
    <source>
        <dbReference type="ARBA" id="ARBA00022598"/>
    </source>
</evidence>
<dbReference type="EC" id="6.3.3.1" evidence="3 12"/>
<feature type="domain" description="PurM-like N-terminal" evidence="13">
    <location>
        <begin position="60"/>
        <end position="165"/>
    </location>
</feature>
<sequence length="347" mass="36043">MTIKNGLTYADAGVDIDAGNALVERIKPAAKRTQRPGTMSGLGGFGALFDLKGAGYSDPVLVAATDGVGTKLRIAIDTGNVDTIGIDLVAMCVNDLVCQGAEPLFFLDYFATGKLDVDQAARIIEGIAEGCAQSGCALIGGETAEMPGMYHAGDFDLAGFAVGAMERGQDLPAGVEEGDVLLGLTSNGVHSNGYSFVRKVVEMSGLGWDAKAPFGSATLGEELLAPTRLYVKQALTAVRAGGVHALAHITGGGLTENLPRVLPEGLGAEIDLGAWDLPPVFRWLAETAGMVEKELLKTFNSGIGMIVVVAADRADDLRLLLEAEGETVHKLGQVTKGQGVAYKGRLL</sequence>
<comment type="pathway">
    <text evidence="1 12">Purine metabolism; IMP biosynthesis via de novo pathway; 5-amino-1-(5-phospho-D-ribosyl)imidazole from N(2)-formyl-N(1)-(5-phospho-D-ribosyl)glycinamide: step 2/2.</text>
</comment>
<accession>A0ABT2ZQ60</accession>
<evidence type="ECO:0000256" key="8">
    <source>
        <dbReference type="ARBA" id="ARBA00031908"/>
    </source>
</evidence>
<dbReference type="GO" id="GO:0004641">
    <property type="term" value="F:phosphoribosylformylglycinamidine cyclo-ligase activity"/>
    <property type="evidence" value="ECO:0007669"/>
    <property type="project" value="UniProtKB-EC"/>
</dbReference>
<evidence type="ECO:0000256" key="12">
    <source>
        <dbReference type="HAMAP-Rule" id="MF_00741"/>
    </source>
</evidence>
<dbReference type="EMBL" id="JAOWKZ010000003">
    <property type="protein sequence ID" value="MCV2873296.1"/>
    <property type="molecule type" value="Genomic_DNA"/>
</dbReference>
<dbReference type="InterPro" id="IPR004733">
    <property type="entry name" value="PurM_cligase"/>
</dbReference>
<dbReference type="InterPro" id="IPR010918">
    <property type="entry name" value="PurM-like_C_dom"/>
</dbReference>
<keyword evidence="7 12" id="KW-0067">ATP-binding</keyword>
<dbReference type="PANTHER" id="PTHR10520:SF12">
    <property type="entry name" value="TRIFUNCTIONAL PURINE BIOSYNTHETIC PROTEIN ADENOSINE-3"/>
    <property type="match status" value="1"/>
</dbReference>
<keyword evidence="6 12" id="KW-0547">Nucleotide-binding</keyword>
<dbReference type="CDD" id="cd02196">
    <property type="entry name" value="PurM"/>
    <property type="match status" value="1"/>
</dbReference>
<comment type="similarity">
    <text evidence="2 12">Belongs to the AIR synthase family.</text>
</comment>
<keyword evidence="12" id="KW-0658">Purine biosynthesis</keyword>
<comment type="subcellular location">
    <subcellularLocation>
        <location evidence="12">Cytoplasm</location>
    </subcellularLocation>
</comment>
<evidence type="ECO:0000313" key="15">
    <source>
        <dbReference type="EMBL" id="MCV2873296.1"/>
    </source>
</evidence>
<dbReference type="SUPFAM" id="SSF55326">
    <property type="entry name" value="PurM N-terminal domain-like"/>
    <property type="match status" value="1"/>
</dbReference>
<dbReference type="Pfam" id="PF02769">
    <property type="entry name" value="AIRS_C"/>
    <property type="match status" value="1"/>
</dbReference>
<evidence type="ECO:0000256" key="6">
    <source>
        <dbReference type="ARBA" id="ARBA00022741"/>
    </source>
</evidence>
<dbReference type="RefSeq" id="WP_263740503.1">
    <property type="nucleotide sequence ID" value="NZ_JAOWKZ010000003.1"/>
</dbReference>
<evidence type="ECO:0000256" key="11">
    <source>
        <dbReference type="ARBA" id="ARBA00049057"/>
    </source>
</evidence>
<keyword evidence="5 12" id="KW-0436">Ligase</keyword>
<organism evidence="15 16">
    <name type="scientific">Albidovulum litorale</name>
    <dbReference type="NCBI Taxonomy" id="2984134"/>
    <lineage>
        <taxon>Bacteria</taxon>
        <taxon>Pseudomonadati</taxon>
        <taxon>Pseudomonadota</taxon>
        <taxon>Alphaproteobacteria</taxon>
        <taxon>Rhodobacterales</taxon>
        <taxon>Paracoccaceae</taxon>
        <taxon>Albidovulum</taxon>
    </lineage>
</organism>
<evidence type="ECO:0000256" key="9">
    <source>
        <dbReference type="ARBA" id="ARBA00032931"/>
    </source>
</evidence>
<evidence type="ECO:0000256" key="4">
    <source>
        <dbReference type="ARBA" id="ARBA00020367"/>
    </source>
</evidence>
<comment type="catalytic activity">
    <reaction evidence="11 12">
        <text>2-formamido-N(1)-(5-O-phospho-beta-D-ribosyl)acetamidine + ATP = 5-amino-1-(5-phospho-beta-D-ribosyl)imidazole + ADP + phosphate + H(+)</text>
        <dbReference type="Rhea" id="RHEA:23032"/>
        <dbReference type="ChEBI" id="CHEBI:15378"/>
        <dbReference type="ChEBI" id="CHEBI:30616"/>
        <dbReference type="ChEBI" id="CHEBI:43474"/>
        <dbReference type="ChEBI" id="CHEBI:137981"/>
        <dbReference type="ChEBI" id="CHEBI:147287"/>
        <dbReference type="ChEBI" id="CHEBI:456216"/>
        <dbReference type="EC" id="6.3.3.1"/>
    </reaction>
</comment>
<evidence type="ECO:0000256" key="10">
    <source>
        <dbReference type="ARBA" id="ARBA00033093"/>
    </source>
</evidence>
<dbReference type="HAMAP" id="MF_00741">
    <property type="entry name" value="AIRS"/>
    <property type="match status" value="1"/>
</dbReference>
<dbReference type="InterPro" id="IPR016188">
    <property type="entry name" value="PurM-like_N"/>
</dbReference>
<dbReference type="InterPro" id="IPR036921">
    <property type="entry name" value="PurM-like_N_sf"/>
</dbReference>
<evidence type="ECO:0000259" key="13">
    <source>
        <dbReference type="Pfam" id="PF00586"/>
    </source>
</evidence>